<proteinExistence type="predicted"/>
<gene>
    <name evidence="1" type="ORF">D9757_010961</name>
</gene>
<sequence>MRELEVSQINHYYSYVLTIDPLAARESPATDACEALDAVSEPNGGKNPDAIFMLAGSCHPRFFIEETEETMKTQIDHIWKSVLNLEILRLFQGAQEKSIFLSSLKEPQDLKVSYAFKEAQISGQFLRCLRSLGVVLALLQKLSVECCYC</sequence>
<accession>A0A8H5GJZ0</accession>
<keyword evidence="2" id="KW-1185">Reference proteome</keyword>
<dbReference type="EMBL" id="JAACJN010000156">
    <property type="protein sequence ID" value="KAF5366130.1"/>
    <property type="molecule type" value="Genomic_DNA"/>
</dbReference>
<name>A0A8H5GJZ0_9AGAR</name>
<dbReference type="Proteomes" id="UP000518752">
    <property type="component" value="Unassembled WGS sequence"/>
</dbReference>
<protein>
    <submittedName>
        <fullName evidence="1">Uncharacterized protein</fullName>
    </submittedName>
</protein>
<dbReference type="AlphaFoldDB" id="A0A8H5GJZ0"/>
<evidence type="ECO:0000313" key="2">
    <source>
        <dbReference type="Proteomes" id="UP000518752"/>
    </source>
</evidence>
<evidence type="ECO:0000313" key="1">
    <source>
        <dbReference type="EMBL" id="KAF5366130.1"/>
    </source>
</evidence>
<organism evidence="1 2">
    <name type="scientific">Collybiopsis confluens</name>
    <dbReference type="NCBI Taxonomy" id="2823264"/>
    <lineage>
        <taxon>Eukaryota</taxon>
        <taxon>Fungi</taxon>
        <taxon>Dikarya</taxon>
        <taxon>Basidiomycota</taxon>
        <taxon>Agaricomycotina</taxon>
        <taxon>Agaricomycetes</taxon>
        <taxon>Agaricomycetidae</taxon>
        <taxon>Agaricales</taxon>
        <taxon>Marasmiineae</taxon>
        <taxon>Omphalotaceae</taxon>
        <taxon>Collybiopsis</taxon>
    </lineage>
</organism>
<comment type="caution">
    <text evidence="1">The sequence shown here is derived from an EMBL/GenBank/DDBJ whole genome shotgun (WGS) entry which is preliminary data.</text>
</comment>
<reference evidence="1 2" key="1">
    <citation type="journal article" date="2020" name="ISME J.">
        <title>Uncovering the hidden diversity of litter-decomposition mechanisms in mushroom-forming fungi.</title>
        <authorList>
            <person name="Floudas D."/>
            <person name="Bentzer J."/>
            <person name="Ahren D."/>
            <person name="Johansson T."/>
            <person name="Persson P."/>
            <person name="Tunlid A."/>
        </authorList>
    </citation>
    <scope>NUCLEOTIDE SEQUENCE [LARGE SCALE GENOMIC DNA]</scope>
    <source>
        <strain evidence="1 2">CBS 406.79</strain>
    </source>
</reference>